<evidence type="ECO:0000259" key="2">
    <source>
        <dbReference type="PROSITE" id="PS50110"/>
    </source>
</evidence>
<dbReference type="InterPro" id="IPR001789">
    <property type="entry name" value="Sig_transdc_resp-reg_receiver"/>
</dbReference>
<evidence type="ECO:0000313" key="4">
    <source>
        <dbReference type="Proteomes" id="UP001501011"/>
    </source>
</evidence>
<protein>
    <recommendedName>
        <fullName evidence="2">Response regulatory domain-containing protein</fullName>
    </recommendedName>
</protein>
<proteinExistence type="predicted"/>
<organism evidence="3 4">
    <name type="scientific">Kangiella marina</name>
    <dbReference type="NCBI Taxonomy" id="1079178"/>
    <lineage>
        <taxon>Bacteria</taxon>
        <taxon>Pseudomonadati</taxon>
        <taxon>Pseudomonadota</taxon>
        <taxon>Gammaproteobacteria</taxon>
        <taxon>Kangiellales</taxon>
        <taxon>Kangiellaceae</taxon>
        <taxon>Kangiella</taxon>
    </lineage>
</organism>
<evidence type="ECO:0000313" key="3">
    <source>
        <dbReference type="EMBL" id="GAA4362300.1"/>
    </source>
</evidence>
<comment type="caution">
    <text evidence="1">Lacks conserved residue(s) required for the propagation of feature annotation.</text>
</comment>
<dbReference type="Pfam" id="PF00072">
    <property type="entry name" value="Response_reg"/>
    <property type="match status" value="1"/>
</dbReference>
<evidence type="ECO:0000256" key="1">
    <source>
        <dbReference type="PROSITE-ProRule" id="PRU00169"/>
    </source>
</evidence>
<feature type="domain" description="Response regulatory" evidence="2">
    <location>
        <begin position="3"/>
        <end position="118"/>
    </location>
</feature>
<dbReference type="PROSITE" id="PS50110">
    <property type="entry name" value="RESPONSE_REGULATORY"/>
    <property type="match status" value="1"/>
</dbReference>
<dbReference type="EMBL" id="BAABFV010000002">
    <property type="protein sequence ID" value="GAA4362300.1"/>
    <property type="molecule type" value="Genomic_DNA"/>
</dbReference>
<keyword evidence="4" id="KW-1185">Reference proteome</keyword>
<dbReference type="Proteomes" id="UP001501011">
    <property type="component" value="Unassembled WGS sequence"/>
</dbReference>
<sequence>MSTILLVDDKTTILAGTAEILEQAGYKYDYVTDYKTALNFLRLSRPTIQIVVVTLNNSLGYPMMRKLQALMSDRAAIMVYSEDKDNAISAWVKKHNFPFFYKHPTEEPQLFNRIKRTLFSKGQFFTHQQLVKLVEVLSQYTSEAEDLVKSTAPQSKSLQELQHKLARKLEGIENQKQFLAAVQRKHSA</sequence>
<gene>
    <name evidence="3" type="ORF">GCM10023151_16340</name>
</gene>
<dbReference type="SUPFAM" id="SSF52172">
    <property type="entry name" value="CheY-like"/>
    <property type="match status" value="1"/>
</dbReference>
<dbReference type="InterPro" id="IPR011006">
    <property type="entry name" value="CheY-like_superfamily"/>
</dbReference>
<reference evidence="4" key="1">
    <citation type="journal article" date="2019" name="Int. J. Syst. Evol. Microbiol.">
        <title>The Global Catalogue of Microorganisms (GCM) 10K type strain sequencing project: providing services to taxonomists for standard genome sequencing and annotation.</title>
        <authorList>
            <consortium name="The Broad Institute Genomics Platform"/>
            <consortium name="The Broad Institute Genome Sequencing Center for Infectious Disease"/>
            <person name="Wu L."/>
            <person name="Ma J."/>
        </authorList>
    </citation>
    <scope>NUCLEOTIDE SEQUENCE [LARGE SCALE GENOMIC DNA]</scope>
    <source>
        <strain evidence="4">JCM 17728</strain>
    </source>
</reference>
<accession>A0ABP8ILB7</accession>
<comment type="caution">
    <text evidence="3">The sequence shown here is derived from an EMBL/GenBank/DDBJ whole genome shotgun (WGS) entry which is preliminary data.</text>
</comment>
<name>A0ABP8ILB7_9GAMM</name>
<dbReference type="RefSeq" id="WP_345292738.1">
    <property type="nucleotide sequence ID" value="NZ_BAABFV010000002.1"/>
</dbReference>
<dbReference type="Gene3D" id="3.40.50.2300">
    <property type="match status" value="1"/>
</dbReference>